<keyword evidence="5 7" id="KW-1133">Transmembrane helix</keyword>
<comment type="subcellular location">
    <subcellularLocation>
        <location evidence="1">Cell inner membrane</location>
        <topology evidence="1">Multi-pass membrane protein</topology>
    </subcellularLocation>
</comment>
<keyword evidence="4 7" id="KW-0812">Transmembrane</keyword>
<comment type="caution">
    <text evidence="8">The sequence shown here is derived from an EMBL/GenBank/DDBJ whole genome shotgun (WGS) entry which is preliminary data.</text>
</comment>
<dbReference type="PANTHER" id="PTHR23513">
    <property type="entry name" value="INTEGRAL MEMBRANE EFFLUX PROTEIN-RELATED"/>
    <property type="match status" value="1"/>
</dbReference>
<feature type="transmembrane region" description="Helical" evidence="7">
    <location>
        <begin position="51"/>
        <end position="72"/>
    </location>
</feature>
<keyword evidence="2" id="KW-0813">Transport</keyword>
<dbReference type="InterPro" id="IPR010290">
    <property type="entry name" value="TM_effector"/>
</dbReference>
<proteinExistence type="predicted"/>
<evidence type="ECO:0000313" key="9">
    <source>
        <dbReference type="Proteomes" id="UP000297948"/>
    </source>
</evidence>
<gene>
    <name evidence="8" type="ORF">E4099_15620</name>
</gene>
<evidence type="ECO:0000256" key="7">
    <source>
        <dbReference type="SAM" id="Phobius"/>
    </source>
</evidence>
<feature type="transmembrane region" description="Helical" evidence="7">
    <location>
        <begin position="84"/>
        <end position="105"/>
    </location>
</feature>
<feature type="transmembrane region" description="Helical" evidence="7">
    <location>
        <begin position="21"/>
        <end position="45"/>
    </location>
</feature>
<keyword evidence="3" id="KW-1003">Cell membrane</keyword>
<dbReference type="RefSeq" id="WP_135339663.1">
    <property type="nucleotide sequence ID" value="NZ_JBHLTX010000008.1"/>
</dbReference>
<evidence type="ECO:0000256" key="4">
    <source>
        <dbReference type="ARBA" id="ARBA00022692"/>
    </source>
</evidence>
<feature type="transmembrane region" description="Helical" evidence="7">
    <location>
        <begin position="261"/>
        <end position="278"/>
    </location>
</feature>
<evidence type="ECO:0000313" key="8">
    <source>
        <dbReference type="EMBL" id="TGB08349.1"/>
    </source>
</evidence>
<protein>
    <submittedName>
        <fullName evidence="8">MFS transporter</fullName>
    </submittedName>
</protein>
<reference evidence="8 9" key="1">
    <citation type="submission" date="2019-03" db="EMBL/GenBank/DDBJ databases">
        <authorList>
            <person name="Gonzalez-Pimentel J.L."/>
        </authorList>
    </citation>
    <scope>NUCLEOTIDE SEQUENCE [LARGE SCALE GENOMIC DNA]</scope>
    <source>
        <strain evidence="8 9">JCM 31289</strain>
    </source>
</reference>
<dbReference type="Proteomes" id="UP000297948">
    <property type="component" value="Unassembled WGS sequence"/>
</dbReference>
<evidence type="ECO:0000256" key="2">
    <source>
        <dbReference type="ARBA" id="ARBA00022448"/>
    </source>
</evidence>
<evidence type="ECO:0000256" key="6">
    <source>
        <dbReference type="ARBA" id="ARBA00023136"/>
    </source>
</evidence>
<keyword evidence="6 7" id="KW-0472">Membrane</keyword>
<dbReference type="SUPFAM" id="SSF103473">
    <property type="entry name" value="MFS general substrate transporter"/>
    <property type="match status" value="1"/>
</dbReference>
<dbReference type="OrthoDB" id="5494559at2"/>
<dbReference type="PANTHER" id="PTHR23513:SF9">
    <property type="entry name" value="ENTEROBACTIN EXPORTER ENTS"/>
    <property type="match status" value="1"/>
</dbReference>
<dbReference type="EMBL" id="SRID01000129">
    <property type="protein sequence ID" value="TGB08349.1"/>
    <property type="molecule type" value="Genomic_DNA"/>
</dbReference>
<dbReference type="Gene3D" id="1.20.1250.20">
    <property type="entry name" value="MFS general substrate transporter like domains"/>
    <property type="match status" value="1"/>
</dbReference>
<name>A0A4Z0H7W9_9ACTN</name>
<sequence>MALRQALLDVTPLRSSPAFRRLWIGQTLSGFGSQMTLVAVMFQVWQTTRSATWTGAVGLAQAVPLVGLGLFAGSLVDRVDRRSFYLLMTGGQAGCSLLLALQGFLGHLPPAGLLGLVALQSCFVAGSGPASRSLLPHLLPKPQLAAAVALRSTAFQGAMLTGPALGGLIVGGWGVGGCYLVDTLTFLAALCGALGLPRMPPGDEPARPGLRGVLDGLAFLGRAPVIRGALLTDLAATVLSMPVSLFPLANAERFGGDPRTLGLFLTAIAVGGVTASLFSGTFTRLPRPGLAMLAGSATWGAALTLFGMSSDPWVGLAFLAAAGAADTVSVVSRSTLVQLHTPQELLGRVSGAEQIVGQAGPDIGNLRGGLVADATSGTTALVSGGLLCLGAVLAVGAGTAELRRPSVPPVPESAPAGP</sequence>
<evidence type="ECO:0000256" key="3">
    <source>
        <dbReference type="ARBA" id="ARBA00022475"/>
    </source>
</evidence>
<dbReference type="Pfam" id="PF05977">
    <property type="entry name" value="MFS_3"/>
    <property type="match status" value="1"/>
</dbReference>
<evidence type="ECO:0000256" key="5">
    <source>
        <dbReference type="ARBA" id="ARBA00022989"/>
    </source>
</evidence>
<feature type="transmembrane region" description="Helical" evidence="7">
    <location>
        <begin position="230"/>
        <end position="249"/>
    </location>
</feature>
<organism evidence="8 9">
    <name type="scientific">Streptomyces palmae</name>
    <dbReference type="NCBI Taxonomy" id="1701085"/>
    <lineage>
        <taxon>Bacteria</taxon>
        <taxon>Bacillati</taxon>
        <taxon>Actinomycetota</taxon>
        <taxon>Actinomycetes</taxon>
        <taxon>Kitasatosporales</taxon>
        <taxon>Streptomycetaceae</taxon>
        <taxon>Streptomyces</taxon>
    </lineage>
</organism>
<dbReference type="AlphaFoldDB" id="A0A4Z0H7W9"/>
<keyword evidence="9" id="KW-1185">Reference proteome</keyword>
<accession>A0A4Z0H7W9</accession>
<dbReference type="CDD" id="cd06173">
    <property type="entry name" value="MFS_MefA_like"/>
    <property type="match status" value="1"/>
</dbReference>
<dbReference type="GO" id="GO:0005886">
    <property type="term" value="C:plasma membrane"/>
    <property type="evidence" value="ECO:0007669"/>
    <property type="project" value="UniProtKB-SubCell"/>
</dbReference>
<dbReference type="InterPro" id="IPR036259">
    <property type="entry name" value="MFS_trans_sf"/>
</dbReference>
<evidence type="ECO:0000256" key="1">
    <source>
        <dbReference type="ARBA" id="ARBA00004429"/>
    </source>
</evidence>
<feature type="transmembrane region" description="Helical" evidence="7">
    <location>
        <begin position="290"/>
        <end position="307"/>
    </location>
</feature>